<feature type="domain" description="G protein gamma" evidence="10">
    <location>
        <begin position="13"/>
        <end position="93"/>
    </location>
</feature>
<evidence type="ECO:0000259" key="10">
    <source>
        <dbReference type="SMART" id="SM01224"/>
    </source>
</evidence>
<keyword evidence="6" id="KW-0564">Palmitate</keyword>
<dbReference type="STRING" id="984487.A0A1E4SH69"/>
<protein>
    <recommendedName>
        <fullName evidence="3">Guanine nucleotide-binding protein subunit gamma</fullName>
    </recommendedName>
</protein>
<evidence type="ECO:0000256" key="7">
    <source>
        <dbReference type="ARBA" id="ARBA00023224"/>
    </source>
</evidence>
<dbReference type="GO" id="GO:0031681">
    <property type="term" value="F:G-protein beta-subunit binding"/>
    <property type="evidence" value="ECO:0007669"/>
    <property type="project" value="InterPro"/>
</dbReference>
<dbReference type="PANTHER" id="PTHR28189:SF1">
    <property type="entry name" value="GUANINE NUCLEOTIDE-BINDING PROTEIN SUBUNIT GAMMA"/>
    <property type="match status" value="1"/>
</dbReference>
<reference evidence="12" key="1">
    <citation type="submission" date="2016-05" db="EMBL/GenBank/DDBJ databases">
        <title>Comparative genomics of biotechnologically important yeasts.</title>
        <authorList>
            <consortium name="DOE Joint Genome Institute"/>
            <person name="Riley R."/>
            <person name="Haridas S."/>
            <person name="Wolfe K.H."/>
            <person name="Lopes M.R."/>
            <person name="Hittinger C.T."/>
            <person name="Goker M."/>
            <person name="Salamov A."/>
            <person name="Wisecaver J."/>
            <person name="Long T.M."/>
            <person name="Aerts A.L."/>
            <person name="Barry K."/>
            <person name="Choi C."/>
            <person name="Clum A."/>
            <person name="Coughlan A.Y."/>
            <person name="Deshpande S."/>
            <person name="Douglass A.P."/>
            <person name="Hanson S.J."/>
            <person name="Klenk H.-P."/>
            <person name="Labutti K."/>
            <person name="Lapidus A."/>
            <person name="Lindquist E."/>
            <person name="Lipzen A."/>
            <person name="Meier-Kolthoff J.P."/>
            <person name="Ohm R.A."/>
            <person name="Otillar R.P."/>
            <person name="Pangilinan J."/>
            <person name="Peng Y."/>
            <person name="Rokas A."/>
            <person name="Rosa C.A."/>
            <person name="Scheuner C."/>
            <person name="Sibirny A.A."/>
            <person name="Slot J.C."/>
            <person name="Stielow J.B."/>
            <person name="Sun H."/>
            <person name="Kurtzman C.P."/>
            <person name="Blackwell M."/>
            <person name="Grigoriev I.V."/>
            <person name="Jeffries T.W."/>
        </authorList>
    </citation>
    <scope>NUCLEOTIDE SEQUENCE [LARGE SCALE GENOMIC DNA]</scope>
    <source>
        <strain evidence="12">NRRL Y-17324</strain>
    </source>
</reference>
<proteinExistence type="inferred from homology"/>
<evidence type="ECO:0000256" key="3">
    <source>
        <dbReference type="ARBA" id="ARBA00016111"/>
    </source>
</evidence>
<keyword evidence="5" id="KW-0472">Membrane</keyword>
<dbReference type="PANTHER" id="PTHR28189">
    <property type="entry name" value="GUANINE NUCLEOTIDE-BINDING PROTEIN SUBUNIT GAMMA"/>
    <property type="match status" value="1"/>
</dbReference>
<gene>
    <name evidence="11" type="ORF">CANTADRAFT_7177</name>
</gene>
<dbReference type="GO" id="GO:0000750">
    <property type="term" value="P:pheromone-dependent signal transduction involved in conjugation with cellular fusion"/>
    <property type="evidence" value="ECO:0007669"/>
    <property type="project" value="InterPro"/>
</dbReference>
<dbReference type="EMBL" id="KV453913">
    <property type="protein sequence ID" value="ODV78854.1"/>
    <property type="molecule type" value="Genomic_DNA"/>
</dbReference>
<evidence type="ECO:0000256" key="2">
    <source>
        <dbReference type="ARBA" id="ARBA00007431"/>
    </source>
</evidence>
<dbReference type="Pfam" id="PF00631">
    <property type="entry name" value="G-gamma"/>
    <property type="match status" value="1"/>
</dbReference>
<evidence type="ECO:0000256" key="9">
    <source>
        <dbReference type="ARBA" id="ARBA00023289"/>
    </source>
</evidence>
<comment type="subcellular location">
    <subcellularLocation>
        <location evidence="1">Membrane</location>
    </subcellularLocation>
</comment>
<dbReference type="InterPro" id="IPR015898">
    <property type="entry name" value="G-protein_gamma-like_dom"/>
</dbReference>
<accession>A0A1E4SH69</accession>
<dbReference type="GO" id="GO:0007186">
    <property type="term" value="P:G protein-coupled receptor signaling pathway"/>
    <property type="evidence" value="ECO:0007669"/>
    <property type="project" value="InterPro"/>
</dbReference>
<dbReference type="RefSeq" id="XP_020063976.1">
    <property type="nucleotide sequence ID" value="XM_020211074.1"/>
</dbReference>
<keyword evidence="8" id="KW-0449">Lipoprotein</keyword>
<dbReference type="OrthoDB" id="19232at2759"/>
<evidence type="ECO:0000256" key="5">
    <source>
        <dbReference type="ARBA" id="ARBA00023136"/>
    </source>
</evidence>
<name>A0A1E4SH69_9ASCO</name>
<evidence type="ECO:0000256" key="8">
    <source>
        <dbReference type="ARBA" id="ARBA00023288"/>
    </source>
</evidence>
<sequence>METKDDVLAVKIAEIKLRRIEELNARLQSTLQRERIPASSSCTLIIKHVQETPDYLVPYVWKLPPEQNKYRRYQNFRALSRRHQPQTGCCSIV</sequence>
<dbReference type="GeneID" id="30985210"/>
<dbReference type="InterPro" id="IPR041848">
    <property type="entry name" value="Ste18_fungal"/>
</dbReference>
<evidence type="ECO:0000256" key="6">
    <source>
        <dbReference type="ARBA" id="ARBA00023139"/>
    </source>
</evidence>
<organism evidence="11 12">
    <name type="scientific">Suhomyces tanzawaensis NRRL Y-17324</name>
    <dbReference type="NCBI Taxonomy" id="984487"/>
    <lineage>
        <taxon>Eukaryota</taxon>
        <taxon>Fungi</taxon>
        <taxon>Dikarya</taxon>
        <taxon>Ascomycota</taxon>
        <taxon>Saccharomycotina</taxon>
        <taxon>Pichiomycetes</taxon>
        <taxon>Debaryomycetaceae</taxon>
        <taxon>Suhomyces</taxon>
    </lineage>
</organism>
<dbReference type="Gene3D" id="4.10.260.10">
    <property type="entry name" value="Transducin (heterotrimeric G protein), gamma chain"/>
    <property type="match status" value="1"/>
</dbReference>
<keyword evidence="12" id="KW-1185">Reference proteome</keyword>
<dbReference type="Proteomes" id="UP000094285">
    <property type="component" value="Unassembled WGS sequence"/>
</dbReference>
<dbReference type="AlphaFoldDB" id="A0A1E4SH69"/>
<keyword evidence="7" id="KW-0807">Transducer</keyword>
<evidence type="ECO:0000256" key="1">
    <source>
        <dbReference type="ARBA" id="ARBA00004370"/>
    </source>
</evidence>
<evidence type="ECO:0000256" key="4">
    <source>
        <dbReference type="ARBA" id="ARBA00022481"/>
    </source>
</evidence>
<keyword evidence="9" id="KW-0636">Prenylation</keyword>
<evidence type="ECO:0000313" key="11">
    <source>
        <dbReference type="EMBL" id="ODV78854.1"/>
    </source>
</evidence>
<comment type="similarity">
    <text evidence="2">Belongs to the G protein gamma family.</text>
</comment>
<dbReference type="InterPro" id="IPR036284">
    <property type="entry name" value="GGL_sf"/>
</dbReference>
<keyword evidence="4" id="KW-0488">Methylation</keyword>
<dbReference type="SMART" id="SM01224">
    <property type="entry name" value="G_gamma"/>
    <property type="match status" value="1"/>
</dbReference>
<evidence type="ECO:0000313" key="12">
    <source>
        <dbReference type="Proteomes" id="UP000094285"/>
    </source>
</evidence>
<dbReference type="GO" id="GO:0005834">
    <property type="term" value="C:heterotrimeric G-protein complex"/>
    <property type="evidence" value="ECO:0007669"/>
    <property type="project" value="TreeGrafter"/>
</dbReference>